<comment type="catalytic activity">
    <reaction evidence="7">
        <text>L-threonyl-[protein] + ATP = O-phospho-L-threonyl-[protein] + ADP + H(+)</text>
        <dbReference type="Rhea" id="RHEA:46608"/>
        <dbReference type="Rhea" id="RHEA-COMP:11060"/>
        <dbReference type="Rhea" id="RHEA-COMP:11605"/>
        <dbReference type="ChEBI" id="CHEBI:15378"/>
        <dbReference type="ChEBI" id="CHEBI:30013"/>
        <dbReference type="ChEBI" id="CHEBI:30616"/>
        <dbReference type="ChEBI" id="CHEBI:61977"/>
        <dbReference type="ChEBI" id="CHEBI:456216"/>
        <dbReference type="EC" id="2.7.11.1"/>
    </reaction>
</comment>
<dbReference type="InterPro" id="IPR028375">
    <property type="entry name" value="KA1/Ssp2_C"/>
</dbReference>
<dbReference type="Pfam" id="PF00069">
    <property type="entry name" value="Pkinase"/>
    <property type="match status" value="1"/>
</dbReference>
<dbReference type="InterPro" id="IPR001772">
    <property type="entry name" value="KA1_dom"/>
</dbReference>
<feature type="domain" description="KA1" evidence="12">
    <location>
        <begin position="611"/>
        <end position="660"/>
    </location>
</feature>
<dbReference type="InterPro" id="IPR000719">
    <property type="entry name" value="Prot_kinase_dom"/>
</dbReference>
<dbReference type="GO" id="GO:0005524">
    <property type="term" value="F:ATP binding"/>
    <property type="evidence" value="ECO:0007669"/>
    <property type="project" value="UniProtKB-UniRule"/>
</dbReference>
<reference evidence="13" key="1">
    <citation type="submission" date="2020-05" db="EMBL/GenBank/DDBJ databases">
        <title>Phylogenomic resolution of chytrid fungi.</title>
        <authorList>
            <person name="Stajich J.E."/>
            <person name="Amses K."/>
            <person name="Simmons R."/>
            <person name="Seto K."/>
            <person name="Myers J."/>
            <person name="Bonds A."/>
            <person name="Quandt C.A."/>
            <person name="Barry K."/>
            <person name="Liu P."/>
            <person name="Grigoriev I."/>
            <person name="Longcore J.E."/>
            <person name="James T.Y."/>
        </authorList>
    </citation>
    <scope>NUCLEOTIDE SEQUENCE</scope>
    <source>
        <strain evidence="13">JEL0476</strain>
    </source>
</reference>
<evidence type="ECO:0000256" key="8">
    <source>
        <dbReference type="ARBA" id="ARBA00048679"/>
    </source>
</evidence>
<dbReference type="PANTHER" id="PTHR24346:SF30">
    <property type="entry name" value="MATERNAL EMBRYONIC LEUCINE ZIPPER KINASE"/>
    <property type="match status" value="1"/>
</dbReference>
<evidence type="ECO:0000256" key="6">
    <source>
        <dbReference type="ARBA" id="ARBA00022840"/>
    </source>
</evidence>
<evidence type="ECO:0000256" key="9">
    <source>
        <dbReference type="PROSITE-ProRule" id="PRU10141"/>
    </source>
</evidence>
<comment type="caution">
    <text evidence="13">The sequence shown here is derived from an EMBL/GenBank/DDBJ whole genome shotgun (WGS) entry which is preliminary data.</text>
</comment>
<proteinExistence type="predicted"/>
<evidence type="ECO:0000256" key="4">
    <source>
        <dbReference type="ARBA" id="ARBA00022741"/>
    </source>
</evidence>
<evidence type="ECO:0000256" key="5">
    <source>
        <dbReference type="ARBA" id="ARBA00022777"/>
    </source>
</evidence>
<dbReference type="PANTHER" id="PTHR24346">
    <property type="entry name" value="MAP/MICROTUBULE AFFINITY-REGULATING KINASE"/>
    <property type="match status" value="1"/>
</dbReference>
<dbReference type="GO" id="GO:0035556">
    <property type="term" value="P:intracellular signal transduction"/>
    <property type="evidence" value="ECO:0007669"/>
    <property type="project" value="TreeGrafter"/>
</dbReference>
<keyword evidence="6 9" id="KW-0067">ATP-binding</keyword>
<evidence type="ECO:0000313" key="14">
    <source>
        <dbReference type="Proteomes" id="UP001211065"/>
    </source>
</evidence>
<dbReference type="SMART" id="SM00220">
    <property type="entry name" value="S_TKc"/>
    <property type="match status" value="1"/>
</dbReference>
<keyword evidence="14" id="KW-1185">Reference proteome</keyword>
<dbReference type="PROSITE" id="PS00108">
    <property type="entry name" value="PROTEIN_KINASE_ST"/>
    <property type="match status" value="1"/>
</dbReference>
<accession>A0AAD5U3P2</accession>
<evidence type="ECO:0000256" key="3">
    <source>
        <dbReference type="ARBA" id="ARBA00022679"/>
    </source>
</evidence>
<evidence type="ECO:0000256" key="2">
    <source>
        <dbReference type="ARBA" id="ARBA00022527"/>
    </source>
</evidence>
<dbReference type="InterPro" id="IPR011009">
    <property type="entry name" value="Kinase-like_dom_sf"/>
</dbReference>
<evidence type="ECO:0000256" key="10">
    <source>
        <dbReference type="SAM" id="MobiDB-lite"/>
    </source>
</evidence>
<feature type="binding site" evidence="9">
    <location>
        <position position="44"/>
    </location>
    <ligand>
        <name>ATP</name>
        <dbReference type="ChEBI" id="CHEBI:30616"/>
    </ligand>
</feature>
<feature type="compositionally biased region" description="Basic and acidic residues" evidence="10">
    <location>
        <begin position="56"/>
        <end position="65"/>
    </location>
</feature>
<dbReference type="FunFam" id="3.30.310.80:FF:000011">
    <property type="entry name" value="Non-specific serine/threonine protein kinase"/>
    <property type="match status" value="1"/>
</dbReference>
<keyword evidence="5" id="KW-0418">Kinase</keyword>
<dbReference type="InterPro" id="IPR008271">
    <property type="entry name" value="Ser/Thr_kinase_AS"/>
</dbReference>
<comment type="catalytic activity">
    <reaction evidence="8">
        <text>L-seryl-[protein] + ATP = O-phospho-L-seryl-[protein] + ADP + H(+)</text>
        <dbReference type="Rhea" id="RHEA:17989"/>
        <dbReference type="Rhea" id="RHEA-COMP:9863"/>
        <dbReference type="Rhea" id="RHEA-COMP:11604"/>
        <dbReference type="ChEBI" id="CHEBI:15378"/>
        <dbReference type="ChEBI" id="CHEBI:29999"/>
        <dbReference type="ChEBI" id="CHEBI:30616"/>
        <dbReference type="ChEBI" id="CHEBI:83421"/>
        <dbReference type="ChEBI" id="CHEBI:456216"/>
        <dbReference type="EC" id="2.7.11.1"/>
    </reaction>
</comment>
<evidence type="ECO:0000256" key="1">
    <source>
        <dbReference type="ARBA" id="ARBA00012513"/>
    </source>
</evidence>
<evidence type="ECO:0000313" key="13">
    <source>
        <dbReference type="EMBL" id="KAJ3217220.1"/>
    </source>
</evidence>
<evidence type="ECO:0000256" key="7">
    <source>
        <dbReference type="ARBA" id="ARBA00047899"/>
    </source>
</evidence>
<dbReference type="Pfam" id="PF02149">
    <property type="entry name" value="KA1"/>
    <property type="match status" value="1"/>
</dbReference>
<dbReference type="SUPFAM" id="SSF56112">
    <property type="entry name" value="Protein kinase-like (PK-like)"/>
    <property type="match status" value="1"/>
</dbReference>
<dbReference type="PROSITE" id="PS00107">
    <property type="entry name" value="PROTEIN_KINASE_ATP"/>
    <property type="match status" value="1"/>
</dbReference>
<dbReference type="EMBL" id="JADGJW010000438">
    <property type="protein sequence ID" value="KAJ3217220.1"/>
    <property type="molecule type" value="Genomic_DNA"/>
</dbReference>
<dbReference type="CDD" id="cd14003">
    <property type="entry name" value="STKc_AMPK-like"/>
    <property type="match status" value="1"/>
</dbReference>
<evidence type="ECO:0000259" key="12">
    <source>
        <dbReference type="PROSITE" id="PS50032"/>
    </source>
</evidence>
<dbReference type="GO" id="GO:0004674">
    <property type="term" value="F:protein serine/threonine kinase activity"/>
    <property type="evidence" value="ECO:0007669"/>
    <property type="project" value="UniProtKB-KW"/>
</dbReference>
<dbReference type="CDD" id="cd12121">
    <property type="entry name" value="MARK_C_like"/>
    <property type="match status" value="1"/>
</dbReference>
<dbReference type="EC" id="2.7.11.1" evidence="1"/>
<dbReference type="Gene3D" id="1.10.510.10">
    <property type="entry name" value="Transferase(Phosphotransferase) domain 1"/>
    <property type="match status" value="1"/>
</dbReference>
<dbReference type="FunFam" id="1.10.510.10:FF:000571">
    <property type="entry name" value="Maternal embryonic leucine zipper kinase"/>
    <property type="match status" value="1"/>
</dbReference>
<keyword evidence="4 9" id="KW-0547">Nucleotide-binding</keyword>
<sequence length="661" mass="75402">MNLALSQKKKLLGDYHIGKTVGQGAFSKVKIGFHKQTNQKVAIKVIDKRLLAENARKEREENMAKEKKKKRPQDHVTKKNSTQSSPKTEKNDTAFVPPFIASLQLEVQLLMRLNHPNVIKLYQVMETEDECLVVMEYASGGELLDLLTSKGKLTEKEARKYFRQLISAVDHCHLANIVHRDIKLENLLLDNENNLLLSDFGLGRTFENDTTDLMRTFCGTPNYAAAELVSGIPYVGIKSDIWAMGIVLFILASGNPPFFAVNLTSLYSKIKAVDYKCPDYFSPDLKLLIAKILVKDPLKRIDIEGLRNDSWVKFDESEEIKRIYPKLIGSTNVSEISQFIAGITNDMTAVTYTINNHHSNAKCNLEETKSNPLINVNKFGRIIKKEEVKNTTKNILDHPQDSLAPLGQQSNTRKGSLILTQRKSLQPGDMQSEIIRNRATSASPTKQPSKHPRYRAVSVGTTIERPVDVSRRMSMFTIEKNVPDVKITQIENRKSLSKLGNNKVGDSNKLIKSPSAIIDDKDPFLIENEKLFEPTTEEIFDWHKFHTLPKEVRTVRFSFNTATTSSFEPANIFRELHRALIKLKLEYSDLKVTRVSEYYLCNCFLKQVDGEDSKKCDLAFEIEVCKVWMLKIHGLRFKRLFGEPFLYKSIYNKIVNELVLR</sequence>
<feature type="domain" description="Protein kinase" evidence="11">
    <location>
        <begin position="15"/>
        <end position="312"/>
    </location>
</feature>
<keyword evidence="2" id="KW-0723">Serine/threonine-protein kinase</keyword>
<dbReference type="PROSITE" id="PS50011">
    <property type="entry name" value="PROTEIN_KINASE_DOM"/>
    <property type="match status" value="1"/>
</dbReference>
<feature type="region of interest" description="Disordered" evidence="10">
    <location>
        <begin position="393"/>
        <end position="415"/>
    </location>
</feature>
<dbReference type="GO" id="GO:0005737">
    <property type="term" value="C:cytoplasm"/>
    <property type="evidence" value="ECO:0007669"/>
    <property type="project" value="TreeGrafter"/>
</dbReference>
<dbReference type="PROSITE" id="PS50032">
    <property type="entry name" value="KA1"/>
    <property type="match status" value="1"/>
</dbReference>
<organism evidence="13 14">
    <name type="scientific">Clydaea vesicula</name>
    <dbReference type="NCBI Taxonomy" id="447962"/>
    <lineage>
        <taxon>Eukaryota</taxon>
        <taxon>Fungi</taxon>
        <taxon>Fungi incertae sedis</taxon>
        <taxon>Chytridiomycota</taxon>
        <taxon>Chytridiomycota incertae sedis</taxon>
        <taxon>Chytridiomycetes</taxon>
        <taxon>Lobulomycetales</taxon>
        <taxon>Lobulomycetaceae</taxon>
        <taxon>Clydaea</taxon>
    </lineage>
</organism>
<protein>
    <recommendedName>
        <fullName evidence="1">non-specific serine/threonine protein kinase</fullName>
        <ecNumber evidence="1">2.7.11.1</ecNumber>
    </recommendedName>
</protein>
<dbReference type="Proteomes" id="UP001211065">
    <property type="component" value="Unassembled WGS sequence"/>
</dbReference>
<dbReference type="Gene3D" id="3.30.310.80">
    <property type="entry name" value="Kinase associated domain 1, KA1"/>
    <property type="match status" value="1"/>
</dbReference>
<evidence type="ECO:0000259" key="11">
    <source>
        <dbReference type="PROSITE" id="PS50011"/>
    </source>
</evidence>
<name>A0AAD5U3P2_9FUNG</name>
<dbReference type="InterPro" id="IPR017441">
    <property type="entry name" value="Protein_kinase_ATP_BS"/>
</dbReference>
<gene>
    <name evidence="13" type="ORF">HK099_005551</name>
</gene>
<feature type="region of interest" description="Disordered" evidence="10">
    <location>
        <begin position="56"/>
        <end position="91"/>
    </location>
</feature>
<dbReference type="Gene3D" id="3.30.200.20">
    <property type="entry name" value="Phosphorylase Kinase, domain 1"/>
    <property type="match status" value="1"/>
</dbReference>
<dbReference type="SUPFAM" id="SSF103243">
    <property type="entry name" value="KA1-like"/>
    <property type="match status" value="1"/>
</dbReference>
<dbReference type="AlphaFoldDB" id="A0AAD5U3P2"/>
<keyword evidence="3" id="KW-0808">Transferase</keyword>